<evidence type="ECO:0000259" key="10">
    <source>
        <dbReference type="PROSITE" id="PS50262"/>
    </source>
</evidence>
<accession>A0A3B3YIM0</accession>
<keyword evidence="4 8" id="KW-0297">G-protein coupled receptor</keyword>
<dbReference type="PRINTS" id="PR00237">
    <property type="entry name" value="GPCRRHODOPSN"/>
</dbReference>
<dbReference type="STRING" id="48701.ENSPMEP00000027224"/>
<dbReference type="Proteomes" id="UP000261480">
    <property type="component" value="Unplaced"/>
</dbReference>
<evidence type="ECO:0000256" key="1">
    <source>
        <dbReference type="ARBA" id="ARBA00004370"/>
    </source>
</evidence>
<dbReference type="InterPro" id="IPR000276">
    <property type="entry name" value="GPCR_Rhodpsn"/>
</dbReference>
<comment type="similarity">
    <text evidence="8">Belongs to the G-protein coupled receptor 1 family.</text>
</comment>
<feature type="transmembrane region" description="Helical" evidence="9">
    <location>
        <begin position="228"/>
        <end position="249"/>
    </location>
</feature>
<dbReference type="GO" id="GO:0016493">
    <property type="term" value="F:C-C chemokine receptor activity"/>
    <property type="evidence" value="ECO:0007669"/>
    <property type="project" value="TreeGrafter"/>
</dbReference>
<organism evidence="11 12">
    <name type="scientific">Poecilia mexicana</name>
    <dbReference type="NCBI Taxonomy" id="48701"/>
    <lineage>
        <taxon>Eukaryota</taxon>
        <taxon>Metazoa</taxon>
        <taxon>Chordata</taxon>
        <taxon>Craniata</taxon>
        <taxon>Vertebrata</taxon>
        <taxon>Euteleostomi</taxon>
        <taxon>Actinopterygii</taxon>
        <taxon>Neopterygii</taxon>
        <taxon>Teleostei</taxon>
        <taxon>Neoteleostei</taxon>
        <taxon>Acanthomorphata</taxon>
        <taxon>Ovalentaria</taxon>
        <taxon>Atherinomorphae</taxon>
        <taxon>Cyprinodontiformes</taxon>
        <taxon>Poeciliidae</taxon>
        <taxon>Poeciliinae</taxon>
        <taxon>Poecilia</taxon>
    </lineage>
</organism>
<dbReference type="SUPFAM" id="SSF81321">
    <property type="entry name" value="Family A G protein-coupled receptor-like"/>
    <property type="match status" value="1"/>
</dbReference>
<evidence type="ECO:0000256" key="3">
    <source>
        <dbReference type="ARBA" id="ARBA00022989"/>
    </source>
</evidence>
<dbReference type="Gene3D" id="1.20.1070.10">
    <property type="entry name" value="Rhodopsin 7-helix transmembrane proteins"/>
    <property type="match status" value="1"/>
</dbReference>
<feature type="transmembrane region" description="Helical" evidence="9">
    <location>
        <begin position="42"/>
        <end position="58"/>
    </location>
</feature>
<feature type="transmembrane region" description="Helical" evidence="9">
    <location>
        <begin position="78"/>
        <end position="96"/>
    </location>
</feature>
<dbReference type="GO" id="GO:0007204">
    <property type="term" value="P:positive regulation of cytosolic calcium ion concentration"/>
    <property type="evidence" value="ECO:0007669"/>
    <property type="project" value="TreeGrafter"/>
</dbReference>
<evidence type="ECO:0000313" key="11">
    <source>
        <dbReference type="Ensembl" id="ENSPMEP00000027224.1"/>
    </source>
</evidence>
<evidence type="ECO:0000256" key="5">
    <source>
        <dbReference type="ARBA" id="ARBA00023136"/>
    </source>
</evidence>
<keyword evidence="3 9" id="KW-1133">Transmembrane helix</keyword>
<dbReference type="AlphaFoldDB" id="A0A3B3YIM0"/>
<dbReference type="Pfam" id="PF00001">
    <property type="entry name" value="7tm_1"/>
    <property type="match status" value="1"/>
</dbReference>
<feature type="transmembrane region" description="Helical" evidence="9">
    <location>
        <begin position="108"/>
        <end position="132"/>
    </location>
</feature>
<protein>
    <recommendedName>
        <fullName evidence="10">G-protein coupled receptors family 1 profile domain-containing protein</fullName>
    </recommendedName>
</protein>
<evidence type="ECO:0000256" key="2">
    <source>
        <dbReference type="ARBA" id="ARBA00022692"/>
    </source>
</evidence>
<feature type="transmembrane region" description="Helical" evidence="9">
    <location>
        <begin position="152"/>
        <end position="174"/>
    </location>
</feature>
<evidence type="ECO:0000256" key="7">
    <source>
        <dbReference type="ARBA" id="ARBA00023224"/>
    </source>
</evidence>
<dbReference type="GO" id="GO:0006955">
    <property type="term" value="P:immune response"/>
    <property type="evidence" value="ECO:0007669"/>
    <property type="project" value="TreeGrafter"/>
</dbReference>
<dbReference type="GO" id="GO:0009897">
    <property type="term" value="C:external side of plasma membrane"/>
    <property type="evidence" value="ECO:0007669"/>
    <property type="project" value="TreeGrafter"/>
</dbReference>
<keyword evidence="5 9" id="KW-0472">Membrane</keyword>
<comment type="subcellular location">
    <subcellularLocation>
        <location evidence="1">Membrane</location>
    </subcellularLocation>
</comment>
<evidence type="ECO:0000256" key="9">
    <source>
        <dbReference type="SAM" id="Phobius"/>
    </source>
</evidence>
<keyword evidence="6 8" id="KW-0675">Receptor</keyword>
<evidence type="ECO:0000256" key="8">
    <source>
        <dbReference type="RuleBase" id="RU000688"/>
    </source>
</evidence>
<proteinExistence type="inferred from homology"/>
<evidence type="ECO:0000256" key="4">
    <source>
        <dbReference type="ARBA" id="ARBA00023040"/>
    </source>
</evidence>
<dbReference type="InterPro" id="IPR017452">
    <property type="entry name" value="GPCR_Rhodpsn_7TM"/>
</dbReference>
<name>A0A3B3YIM0_9TELE</name>
<dbReference type="CDD" id="cd14984">
    <property type="entry name" value="7tmA_Chemokine_R"/>
    <property type="match status" value="1"/>
</dbReference>
<dbReference type="GO" id="GO:0060326">
    <property type="term" value="P:cell chemotaxis"/>
    <property type="evidence" value="ECO:0007669"/>
    <property type="project" value="TreeGrafter"/>
</dbReference>
<dbReference type="GO" id="GO:0019722">
    <property type="term" value="P:calcium-mediated signaling"/>
    <property type="evidence" value="ECO:0007669"/>
    <property type="project" value="TreeGrafter"/>
</dbReference>
<feature type="domain" description="G-protein coupled receptors family 1 profile" evidence="10">
    <location>
        <begin position="87"/>
        <end position="335"/>
    </location>
</feature>
<keyword evidence="2 8" id="KW-0812">Transmembrane</keyword>
<feature type="transmembrane region" description="Helical" evidence="9">
    <location>
        <begin position="186"/>
        <end position="208"/>
    </location>
</feature>
<dbReference type="GO" id="GO:0019957">
    <property type="term" value="F:C-C chemokine binding"/>
    <property type="evidence" value="ECO:0007669"/>
    <property type="project" value="TreeGrafter"/>
</dbReference>
<dbReference type="PANTHER" id="PTHR10489:SF686">
    <property type="entry name" value="C-C CHEMOKINE RECEPTOR TYPE 5"/>
    <property type="match status" value="1"/>
</dbReference>
<keyword evidence="12" id="KW-1185">Reference proteome</keyword>
<evidence type="ECO:0000313" key="12">
    <source>
        <dbReference type="Proteomes" id="UP000261480"/>
    </source>
</evidence>
<reference evidence="11" key="1">
    <citation type="submission" date="2025-08" db="UniProtKB">
        <authorList>
            <consortium name="Ensembl"/>
        </authorList>
    </citation>
    <scope>IDENTIFICATION</scope>
</reference>
<evidence type="ECO:0000256" key="6">
    <source>
        <dbReference type="ARBA" id="ARBA00023170"/>
    </source>
</evidence>
<dbReference type="Ensembl" id="ENSPMET00000000538.1">
    <property type="protein sequence ID" value="ENSPMEP00000027224.1"/>
    <property type="gene ID" value="ENSPMEG00000000865.1"/>
</dbReference>
<feature type="transmembrane region" description="Helical" evidence="9">
    <location>
        <begin position="317"/>
        <end position="338"/>
    </location>
</feature>
<keyword evidence="7 8" id="KW-0807">Transducer</keyword>
<feature type="transmembrane region" description="Helical" evidence="9">
    <location>
        <begin position="270"/>
        <end position="288"/>
    </location>
</feature>
<dbReference type="PROSITE" id="PS00237">
    <property type="entry name" value="G_PROTEIN_RECEP_F1_1"/>
    <property type="match status" value="1"/>
</dbReference>
<dbReference type="PROSITE" id="PS50262">
    <property type="entry name" value="G_PROTEIN_RECEP_F1_2"/>
    <property type="match status" value="1"/>
</dbReference>
<dbReference type="Gene3D" id="6.20.400.20">
    <property type="match status" value="1"/>
</dbReference>
<reference evidence="11" key="2">
    <citation type="submission" date="2025-09" db="UniProtKB">
        <authorList>
            <consortium name="Ensembl"/>
        </authorList>
    </citation>
    <scope>IDENTIFICATION</scope>
</reference>
<dbReference type="InterPro" id="IPR050119">
    <property type="entry name" value="CCR1-9-like"/>
</dbReference>
<sequence length="382" mass="43436">MSNVTEEHLTFTTPDYSGYNDDDNPENFNPCELGDMETFSKGFLVTIYTLVFILGFLGKCINKAPKTLLLQTILPGTNMLISFCLKGNGLVVCVLVKHRNQTNMTDMCLFNLAFSDLIFLLTLPFYSHYAMVGNWTFGDFMCRFLSCSHNTGFFSSIFFMVVMTLDRYVVIMYAHKVARYRTTKACFSLIALIWIVSVCVSLPTFIFTKLGNDSETQSCSYSPDSQGWVYYDLFATNILGLLIPILVMVACYSRIIPTLVKMRTAKRHRIVKLIISIMIVFFLFWAPYHISRFLKFLFSEDLLAGGCSMETRIKVSIAVSEAIAFTHCCLNPIIYAFVGQKFMRRAMQLLKKWVPGQVSYTESSFRRSSVVSKSSITSTVIM</sequence>
<dbReference type="PANTHER" id="PTHR10489">
    <property type="entry name" value="CELL ADHESION MOLECULE"/>
    <property type="match status" value="1"/>
</dbReference>